<dbReference type="Pfam" id="PF13847">
    <property type="entry name" value="Methyltransf_31"/>
    <property type="match status" value="1"/>
</dbReference>
<organism evidence="2 3">
    <name type="scientific">Ophiocordyceps australis</name>
    <dbReference type="NCBI Taxonomy" id="1399860"/>
    <lineage>
        <taxon>Eukaryota</taxon>
        <taxon>Fungi</taxon>
        <taxon>Dikarya</taxon>
        <taxon>Ascomycota</taxon>
        <taxon>Pezizomycotina</taxon>
        <taxon>Sordariomycetes</taxon>
        <taxon>Hypocreomycetidae</taxon>
        <taxon>Hypocreales</taxon>
        <taxon>Ophiocordycipitaceae</taxon>
        <taxon>Ophiocordyceps</taxon>
    </lineage>
</organism>
<protein>
    <recommendedName>
        <fullName evidence="1">Methyltransferase domain-containing protein</fullName>
    </recommendedName>
</protein>
<dbReference type="AlphaFoldDB" id="A0A2C5XFD1"/>
<evidence type="ECO:0000313" key="2">
    <source>
        <dbReference type="EMBL" id="PHH70389.1"/>
    </source>
</evidence>
<comment type="caution">
    <text evidence="2">The sequence shown here is derived from an EMBL/GenBank/DDBJ whole genome shotgun (WGS) entry which is preliminary data.</text>
</comment>
<keyword evidence="3" id="KW-1185">Reference proteome</keyword>
<dbReference type="GO" id="GO:0005737">
    <property type="term" value="C:cytoplasm"/>
    <property type="evidence" value="ECO:0007669"/>
    <property type="project" value="TreeGrafter"/>
</dbReference>
<dbReference type="EMBL" id="NJEU01000804">
    <property type="protein sequence ID" value="PHH70389.1"/>
    <property type="molecule type" value="Genomic_DNA"/>
</dbReference>
<dbReference type="InterPro" id="IPR025714">
    <property type="entry name" value="Methyltranfer_dom"/>
</dbReference>
<accession>A0A2C5XFD1</accession>
<evidence type="ECO:0000259" key="1">
    <source>
        <dbReference type="Pfam" id="PF13847"/>
    </source>
</evidence>
<dbReference type="PANTHER" id="PTHR12843:SF5">
    <property type="entry name" value="EEF1A LYSINE METHYLTRANSFERASE 2"/>
    <property type="match status" value="1"/>
</dbReference>
<dbReference type="PANTHER" id="PTHR12843">
    <property type="entry name" value="PROTEIN-LYSINE N-METHYLTRANSFERASE METTL10"/>
    <property type="match status" value="1"/>
</dbReference>
<gene>
    <name evidence="2" type="ORF">CDD82_7163</name>
</gene>
<dbReference type="GO" id="GO:0016279">
    <property type="term" value="F:protein-lysine N-methyltransferase activity"/>
    <property type="evidence" value="ECO:0007669"/>
    <property type="project" value="TreeGrafter"/>
</dbReference>
<dbReference type="InterPro" id="IPR029063">
    <property type="entry name" value="SAM-dependent_MTases_sf"/>
</dbReference>
<feature type="domain" description="Methyltransferase" evidence="1">
    <location>
        <begin position="5"/>
        <end position="148"/>
    </location>
</feature>
<evidence type="ECO:0000313" key="3">
    <source>
        <dbReference type="Proteomes" id="UP000224854"/>
    </source>
</evidence>
<dbReference type="OrthoDB" id="10069295at2759"/>
<dbReference type="SUPFAM" id="SSF53335">
    <property type="entry name" value="S-adenosyl-L-methionine-dependent methyltransferases"/>
    <property type="match status" value="1"/>
</dbReference>
<proteinExistence type="predicted"/>
<dbReference type="Gene3D" id="3.40.50.150">
    <property type="entry name" value="Vaccinia Virus protein VP39"/>
    <property type="match status" value="1"/>
</dbReference>
<dbReference type="CDD" id="cd02440">
    <property type="entry name" value="AdoMet_MTases"/>
    <property type="match status" value="1"/>
</dbReference>
<sequence>MDTASLLDLGCGNGSLLLALRAAGWCGRALGVDYSQDAIALARSVALNASRCDAGLLAPEFLHWDIVNGPLDALVASSFCPTPGWDLVLDKGTFDAISLAKDADAHGRRLTDSYRQRVLRLVRPNGGLFLITSCNWTDAELHAWFVDQPEPSAPHFQVAGHVKYKTFSFGGAKGQTISTVLFRKV</sequence>
<reference evidence="2 3" key="1">
    <citation type="submission" date="2017-06" db="EMBL/GenBank/DDBJ databases">
        <title>Ant-infecting Ophiocordyceps genomes reveal a high diversity of potential behavioral manipulation genes and a possible major role for enterotoxins.</title>
        <authorList>
            <person name="De Bekker C."/>
            <person name="Evans H.C."/>
            <person name="Brachmann A."/>
            <person name="Hughes D.P."/>
        </authorList>
    </citation>
    <scope>NUCLEOTIDE SEQUENCE [LARGE SCALE GENOMIC DNA]</scope>
    <source>
        <strain evidence="2 3">1348a</strain>
    </source>
</reference>
<name>A0A2C5XFD1_9HYPO</name>
<dbReference type="Proteomes" id="UP000224854">
    <property type="component" value="Unassembled WGS sequence"/>
</dbReference>